<keyword evidence="1" id="KW-0472">Membrane</keyword>
<accession>A0A2M9G081</accession>
<keyword evidence="1" id="KW-0812">Transmembrane</keyword>
<evidence type="ECO:0000256" key="1">
    <source>
        <dbReference type="SAM" id="Phobius"/>
    </source>
</evidence>
<dbReference type="Gene3D" id="3.30.365.10">
    <property type="entry name" value="Aldehyde oxidase/xanthine dehydrogenase, molybdopterin binding domain"/>
    <property type="match status" value="4"/>
</dbReference>
<dbReference type="SUPFAM" id="SSF56003">
    <property type="entry name" value="Molybdenum cofactor-binding domain"/>
    <property type="match status" value="2"/>
</dbReference>
<reference evidence="3 4" key="1">
    <citation type="submission" date="2017-11" db="EMBL/GenBank/DDBJ databases">
        <title>Draft genome sequence of Rhizobiales bacterium SY3-13.</title>
        <authorList>
            <person name="Sun C."/>
        </authorList>
    </citation>
    <scope>NUCLEOTIDE SEQUENCE [LARGE SCALE GENOMIC DNA]</scope>
    <source>
        <strain evidence="3 4">SY3-13</strain>
    </source>
</reference>
<dbReference type="GO" id="GO:0016491">
    <property type="term" value="F:oxidoreductase activity"/>
    <property type="evidence" value="ECO:0007669"/>
    <property type="project" value="InterPro"/>
</dbReference>
<dbReference type="SMART" id="SM01008">
    <property type="entry name" value="Ald_Xan_dh_C"/>
    <property type="match status" value="1"/>
</dbReference>
<dbReference type="Proteomes" id="UP000229498">
    <property type="component" value="Unassembled WGS sequence"/>
</dbReference>
<dbReference type="InterPro" id="IPR037165">
    <property type="entry name" value="AldOxase/xan_DH_Mopterin-bd_sf"/>
</dbReference>
<organism evidence="3 4">
    <name type="scientific">Minwuia thermotolerans</name>
    <dbReference type="NCBI Taxonomy" id="2056226"/>
    <lineage>
        <taxon>Bacteria</taxon>
        <taxon>Pseudomonadati</taxon>
        <taxon>Pseudomonadota</taxon>
        <taxon>Alphaproteobacteria</taxon>
        <taxon>Minwuiales</taxon>
        <taxon>Minwuiaceae</taxon>
        <taxon>Minwuia</taxon>
    </lineage>
</organism>
<dbReference type="InterPro" id="IPR036856">
    <property type="entry name" value="Ald_Oxase/Xan_DH_a/b_sf"/>
</dbReference>
<dbReference type="InterPro" id="IPR008274">
    <property type="entry name" value="AldOxase/xan_DH_MoCoBD1"/>
</dbReference>
<dbReference type="PROSITE" id="PS51318">
    <property type="entry name" value="TAT"/>
    <property type="match status" value="1"/>
</dbReference>
<feature type="domain" description="Aldehyde oxidase/xanthine dehydrogenase a/b hammerhead" evidence="2">
    <location>
        <begin position="211"/>
        <end position="297"/>
    </location>
</feature>
<dbReference type="Pfam" id="PF02738">
    <property type="entry name" value="MoCoBD_1"/>
    <property type="match status" value="1"/>
</dbReference>
<dbReference type="Gene3D" id="3.90.1170.50">
    <property type="entry name" value="Aldehyde oxidase/xanthine dehydrogenase, a/b hammerhead"/>
    <property type="match status" value="1"/>
</dbReference>
<protein>
    <submittedName>
        <fullName evidence="3">Xanthine dehydrogenase family protein molybdopterin-binding subunit</fullName>
    </submittedName>
</protein>
<dbReference type="EMBL" id="PHIG01000037">
    <property type="protein sequence ID" value="PJK29122.1"/>
    <property type="molecule type" value="Genomic_DNA"/>
</dbReference>
<dbReference type="OrthoDB" id="9767994at2"/>
<dbReference type="PANTHER" id="PTHR47495">
    <property type="entry name" value="ALDEHYDE DEHYDROGENASE"/>
    <property type="match status" value="1"/>
</dbReference>
<dbReference type="PIRSF" id="PIRSF036389">
    <property type="entry name" value="IOR_B"/>
    <property type="match status" value="1"/>
</dbReference>
<dbReference type="AlphaFoldDB" id="A0A2M9G081"/>
<evidence type="ECO:0000313" key="3">
    <source>
        <dbReference type="EMBL" id="PJK29122.1"/>
    </source>
</evidence>
<evidence type="ECO:0000259" key="2">
    <source>
        <dbReference type="SMART" id="SM01008"/>
    </source>
</evidence>
<dbReference type="InterPro" id="IPR052516">
    <property type="entry name" value="N-heterocyclic_Hydroxylase"/>
</dbReference>
<feature type="transmembrane region" description="Helical" evidence="1">
    <location>
        <begin position="12"/>
        <end position="31"/>
    </location>
</feature>
<evidence type="ECO:0000313" key="4">
    <source>
        <dbReference type="Proteomes" id="UP000229498"/>
    </source>
</evidence>
<keyword evidence="1" id="KW-1133">Transmembrane helix</keyword>
<proteinExistence type="predicted"/>
<comment type="caution">
    <text evidence="3">The sequence shown here is derived from an EMBL/GenBank/DDBJ whole genome shotgun (WGS) entry which is preliminary data.</text>
</comment>
<dbReference type="InterPro" id="IPR000674">
    <property type="entry name" value="Ald_Oxase/Xan_DH_a/b"/>
</dbReference>
<name>A0A2M9G081_9PROT</name>
<dbReference type="PANTHER" id="PTHR47495:SF2">
    <property type="entry name" value="ALDEHYDE DEHYDROGENASE"/>
    <property type="match status" value="1"/>
</dbReference>
<dbReference type="RefSeq" id="WP_109794190.1">
    <property type="nucleotide sequence ID" value="NZ_PHIG01000037.1"/>
</dbReference>
<gene>
    <name evidence="3" type="ORF">CVT23_13810</name>
</gene>
<dbReference type="InterPro" id="IPR012368">
    <property type="entry name" value="OxRdtase_Mopterin-bd_su_IorB"/>
</dbReference>
<dbReference type="SUPFAM" id="SSF54665">
    <property type="entry name" value="CO dehydrogenase molybdoprotein N-domain-like"/>
    <property type="match status" value="1"/>
</dbReference>
<dbReference type="InterPro" id="IPR046867">
    <property type="entry name" value="AldOxase/xan_DH_MoCoBD2"/>
</dbReference>
<sequence>MTKQEKIALSRRGFLVGSMAVGTLTMGYALMGGPLGIREAMAQGSFAPNVWFDMDSHGKVTVNITKAEMGQHVGTPLAQALAEELDVPWENVSIRYVSTAPQYGLFVTGGSWSVNWTFDQMSRAGAAGRIALVEAAAKMFGVPASELSTEDGMVVHAGSGRKISYGALVGQGVEPRQFSEEELKAIQLKDPNTWRYVNQSVPALDIPAKTNGSAQFGLDVFVDGMVYGTPKVPPVRYGAKVTSVDESAAKQVAGYQGHVVIEDPTMTTTGWVVALADSYPQAVKARDALKVAYDEGPTAKVSSADILKEAEELQKSGKGAQLFVMDGDSVAAIKGAKTTHEATYTTQLNIHAPLEPLNAVVEVKDGVYHIHTGNQFQTLALGLVPAALQIEPTQVVVHQYLLGGGFGRRLESDYIVVAALTAKSAGKPVKLIYSREADSLMDFTRTITHQVLRGGASDGKMVGMEQQVVSAWATARQAPAFLADSADKSGKVDPFSINGSDHWYTIPNQTVRTIKSELAQAATPAGQLRSVAPGWTFWAVECFLDEMAHKAGIDPLKFKLAMLDATGKNAGTAPMSVGGAKRLANVLQMAADKAGYGGSMPSGTGVGLAAVSAQERATPTWTACAAQVAVDKSTGEFDIQKLTLVIDVGTAVNPDGVRAQVEGGALWGVSLATKELATMENGAIQQDNFDTYTPLRMEDMPELDVTVLSTGHYPVGAGEPGVTVTAPAIANAIFAASGARVRDLPITPEKVKAALG</sequence>
<keyword evidence="4" id="KW-1185">Reference proteome</keyword>
<dbReference type="InterPro" id="IPR006311">
    <property type="entry name" value="TAT_signal"/>
</dbReference>
<dbReference type="Pfam" id="PF20256">
    <property type="entry name" value="MoCoBD_2"/>
    <property type="match status" value="2"/>
</dbReference>